<reference evidence="3" key="1">
    <citation type="submission" date="2022-11" db="EMBL/GenBank/DDBJ databases">
        <authorList>
            <person name="Kikuchi T."/>
        </authorList>
    </citation>
    <scope>NUCLEOTIDE SEQUENCE</scope>
    <source>
        <strain evidence="3">PS1010</strain>
    </source>
</reference>
<dbReference type="Proteomes" id="UP001152747">
    <property type="component" value="Unassembled WGS sequence"/>
</dbReference>
<gene>
    <name evidence="3" type="ORF">CAMP_LOCUS16297</name>
</gene>
<feature type="chain" id="PRO_5040185588" description="Chondroitin proteoglycan 3" evidence="2">
    <location>
        <begin position="24"/>
        <end position="225"/>
    </location>
</feature>
<feature type="signal peptide" evidence="2">
    <location>
        <begin position="1"/>
        <end position="23"/>
    </location>
</feature>
<keyword evidence="4" id="KW-1185">Reference proteome</keyword>
<feature type="compositionally biased region" description="Low complexity" evidence="1">
    <location>
        <begin position="72"/>
        <end position="95"/>
    </location>
</feature>
<dbReference type="InterPro" id="IPR039260">
    <property type="entry name" value="Cpg-3"/>
</dbReference>
<comment type="caution">
    <text evidence="3">The sequence shown here is derived from an EMBL/GenBank/DDBJ whole genome shotgun (WGS) entry which is preliminary data.</text>
</comment>
<dbReference type="AlphaFoldDB" id="A0A9P1IZ19"/>
<evidence type="ECO:0000256" key="1">
    <source>
        <dbReference type="SAM" id="MobiDB-lite"/>
    </source>
</evidence>
<organism evidence="3 4">
    <name type="scientific">Caenorhabditis angaria</name>
    <dbReference type="NCBI Taxonomy" id="860376"/>
    <lineage>
        <taxon>Eukaryota</taxon>
        <taxon>Metazoa</taxon>
        <taxon>Ecdysozoa</taxon>
        <taxon>Nematoda</taxon>
        <taxon>Chromadorea</taxon>
        <taxon>Rhabditida</taxon>
        <taxon>Rhabditina</taxon>
        <taxon>Rhabditomorpha</taxon>
        <taxon>Rhabditoidea</taxon>
        <taxon>Rhabditidae</taxon>
        <taxon>Peloderinae</taxon>
        <taxon>Caenorhabditis</taxon>
    </lineage>
</organism>
<name>A0A9P1IZ19_9PELO</name>
<evidence type="ECO:0008006" key="5">
    <source>
        <dbReference type="Google" id="ProtNLM"/>
    </source>
</evidence>
<evidence type="ECO:0000256" key="2">
    <source>
        <dbReference type="SAM" id="SignalP"/>
    </source>
</evidence>
<dbReference type="PANTHER" id="PTHR37973:SF1">
    <property type="entry name" value="DICKKOPF_N DOMAIN-CONTAINING PROTEIN"/>
    <property type="match status" value="1"/>
</dbReference>
<evidence type="ECO:0000313" key="3">
    <source>
        <dbReference type="EMBL" id="CAI5453660.1"/>
    </source>
</evidence>
<dbReference type="OrthoDB" id="5822889at2759"/>
<proteinExistence type="predicted"/>
<accession>A0A9P1IZ19</accession>
<sequence>MYYYSPIVFLNFFLISISSGTSAEKDPFPIPKNLETDELLLALEAEVTRTIREELSATDDELQNLEGSGNYPVPTSTTTSTTTQKPTTTTQKPKIKKPVSPSKCIHDQECFKDAECPGGGKCFGSELGICDCNACVTNRKCENDGDCGGLNYACDKETGLCDCVKAFHTHGYNLFVKVLLTFCHQTKCTKSTNNCYGLPCRVGKCRCPSSSNPSSLPVHYFTTGK</sequence>
<evidence type="ECO:0000313" key="4">
    <source>
        <dbReference type="Proteomes" id="UP001152747"/>
    </source>
</evidence>
<feature type="region of interest" description="Disordered" evidence="1">
    <location>
        <begin position="56"/>
        <end position="95"/>
    </location>
</feature>
<keyword evidence="2" id="KW-0732">Signal</keyword>
<dbReference type="PANTHER" id="PTHR37973">
    <property type="entry name" value="CHONDROITIN PROTEOGLYCAN 3"/>
    <property type="match status" value="1"/>
</dbReference>
<protein>
    <recommendedName>
        <fullName evidence="5">Chondroitin proteoglycan 3</fullName>
    </recommendedName>
</protein>
<dbReference type="EMBL" id="CANHGI010000005">
    <property type="protein sequence ID" value="CAI5453660.1"/>
    <property type="molecule type" value="Genomic_DNA"/>
</dbReference>